<proteinExistence type="predicted"/>
<gene>
    <name evidence="1" type="ORF">ACFQ27_11245</name>
</gene>
<protein>
    <submittedName>
        <fullName evidence="1">Serine protease</fullName>
    </submittedName>
</protein>
<organism evidence="1 2">
    <name type="scientific">Phenylobacterium conjunctum</name>
    <dbReference type="NCBI Taxonomy" id="1298959"/>
    <lineage>
        <taxon>Bacteria</taxon>
        <taxon>Pseudomonadati</taxon>
        <taxon>Pseudomonadota</taxon>
        <taxon>Alphaproteobacteria</taxon>
        <taxon>Caulobacterales</taxon>
        <taxon>Caulobacteraceae</taxon>
        <taxon>Phenylobacterium</taxon>
    </lineage>
</organism>
<dbReference type="GO" id="GO:0006508">
    <property type="term" value="P:proteolysis"/>
    <property type="evidence" value="ECO:0007669"/>
    <property type="project" value="UniProtKB-KW"/>
</dbReference>
<dbReference type="GO" id="GO:0008233">
    <property type="term" value="F:peptidase activity"/>
    <property type="evidence" value="ECO:0007669"/>
    <property type="project" value="UniProtKB-KW"/>
</dbReference>
<dbReference type="InterPro" id="IPR009003">
    <property type="entry name" value="Peptidase_S1_PA"/>
</dbReference>
<name>A0ABW3T566_9CAUL</name>
<dbReference type="RefSeq" id="WP_377353650.1">
    <property type="nucleotide sequence ID" value="NZ_JBHTLQ010000022.1"/>
</dbReference>
<keyword evidence="1" id="KW-0378">Hydrolase</keyword>
<comment type="caution">
    <text evidence="1">The sequence shown here is derived from an EMBL/GenBank/DDBJ whole genome shotgun (WGS) entry which is preliminary data.</text>
</comment>
<evidence type="ECO:0000313" key="2">
    <source>
        <dbReference type="Proteomes" id="UP001597216"/>
    </source>
</evidence>
<dbReference type="SUPFAM" id="SSF50494">
    <property type="entry name" value="Trypsin-like serine proteases"/>
    <property type="match status" value="1"/>
</dbReference>
<dbReference type="Proteomes" id="UP001597216">
    <property type="component" value="Unassembled WGS sequence"/>
</dbReference>
<reference evidence="2" key="1">
    <citation type="journal article" date="2019" name="Int. J. Syst. Evol. Microbiol.">
        <title>The Global Catalogue of Microorganisms (GCM) 10K type strain sequencing project: providing services to taxonomists for standard genome sequencing and annotation.</title>
        <authorList>
            <consortium name="The Broad Institute Genomics Platform"/>
            <consortium name="The Broad Institute Genome Sequencing Center for Infectious Disease"/>
            <person name="Wu L."/>
            <person name="Ma J."/>
        </authorList>
    </citation>
    <scope>NUCLEOTIDE SEQUENCE [LARGE SCALE GENOMIC DNA]</scope>
    <source>
        <strain evidence="2">CCUG 55074</strain>
    </source>
</reference>
<keyword evidence="2" id="KW-1185">Reference proteome</keyword>
<keyword evidence="1" id="KW-0645">Protease</keyword>
<accession>A0ABW3T566</accession>
<evidence type="ECO:0000313" key="1">
    <source>
        <dbReference type="EMBL" id="MFD1191157.1"/>
    </source>
</evidence>
<dbReference type="Pfam" id="PF13365">
    <property type="entry name" value="Trypsin_2"/>
    <property type="match status" value="1"/>
</dbReference>
<dbReference type="EMBL" id="JBHTLQ010000022">
    <property type="protein sequence ID" value="MFD1191157.1"/>
    <property type="molecule type" value="Genomic_DNA"/>
</dbReference>
<sequence length="276" mass="30578">MRGNITTPIATVSPAEMAALFVRAKFRDLTLGTATCFTIQSEEQVYVVTNRHVVTGRDNVTNEVLNEHGAVPEALEVLFHVDVEPNSPWIFKRIELYYDNEPTWFEHPALRRRADLVAIPIEHDPIIRLVPLSLDQPELYGSLHPTDIVSVIGYPFGKAIENTWPIFSTGFVASNPALDFEGLPVFLIDCRARKGQSGSPVMPNTLSVAEDGTSPPALRGNRWIRVRKESTQLLGIYSGRISAESDLGMVWRTDALRALVDHAAAGGARARHPDYP</sequence>